<proteinExistence type="predicted"/>
<accession>A0A4V1ANB6</accession>
<organism evidence="1 2">
    <name type="scientific">Paenisporosarcina antarctica</name>
    <dbReference type="NCBI Taxonomy" id="417367"/>
    <lineage>
        <taxon>Bacteria</taxon>
        <taxon>Bacillati</taxon>
        <taxon>Bacillota</taxon>
        <taxon>Bacilli</taxon>
        <taxon>Bacillales</taxon>
        <taxon>Caryophanaceae</taxon>
        <taxon>Paenisporosarcina</taxon>
    </lineage>
</organism>
<dbReference type="KEGG" id="panc:E2636_14065"/>
<name>A0A4V1ANB6_9BACL</name>
<dbReference type="RefSeq" id="WP_134210760.1">
    <property type="nucleotide sequence ID" value="NZ_CP038015.1"/>
</dbReference>
<reference evidence="1 2" key="1">
    <citation type="submission" date="2019-03" db="EMBL/GenBank/DDBJ databases">
        <title>Complete genome sequence of Paenisporosarcina antarctica CGMCC 1.6503T.</title>
        <authorList>
            <person name="Rong J.-C."/>
            <person name="Chi N.-Y."/>
            <person name="Zhang Q.-F."/>
        </authorList>
    </citation>
    <scope>NUCLEOTIDE SEQUENCE [LARGE SCALE GENOMIC DNA]</scope>
    <source>
        <strain evidence="1 2">CGMCC 1.6503</strain>
    </source>
</reference>
<dbReference type="AlphaFoldDB" id="A0A4V1ANB6"/>
<dbReference type="Proteomes" id="UP000294292">
    <property type="component" value="Chromosome"/>
</dbReference>
<protein>
    <submittedName>
        <fullName evidence="1">Uncharacterized protein</fullName>
    </submittedName>
</protein>
<dbReference type="EMBL" id="CP038015">
    <property type="protein sequence ID" value="QBP42205.1"/>
    <property type="molecule type" value="Genomic_DNA"/>
</dbReference>
<sequence length="406" mass="46182">MRKYWKSTAIITVIVLSIGAFYVNSAMSATQYPAFVIKKQSGNVEEIKSLVLEGGYYEGNSLNYTYTHLKINSDGSEYREGSSLIEQLIGQPSPFIKEMQETYRDFMRGKGQNIDSFFENDQFLAYADVKYKFNVSESSDFKFAISIFDKDNGNTASYNIKVPDSSVVDHIFVEDVQMVDNELKMITSNTIRENDKYYNDKHIYTINVSNGKIISNEVIFSIPDSQEELQSDAQLIQTDPKQANEHLVFLKTESKFIPQEESDRIDVLSKKLVSYNLKTKEINTIELSENLKDKQVSFFDGSTIYFTEFSEQKLVVTPLSIENNQAGSEFTIQLSNASSNEEPPIIIVKGSKLYAINQILNLKTKASVAVVNVKTGETLYEGEVVRKNTPESMEEFELFIYQMSVK</sequence>
<keyword evidence="2" id="KW-1185">Reference proteome</keyword>
<evidence type="ECO:0000313" key="1">
    <source>
        <dbReference type="EMBL" id="QBP42205.1"/>
    </source>
</evidence>
<gene>
    <name evidence="1" type="ORF">E2636_14065</name>
</gene>
<dbReference type="OrthoDB" id="2433869at2"/>
<evidence type="ECO:0000313" key="2">
    <source>
        <dbReference type="Proteomes" id="UP000294292"/>
    </source>
</evidence>